<protein>
    <submittedName>
        <fullName evidence="1">Uncharacterized protein</fullName>
    </submittedName>
</protein>
<evidence type="ECO:0000313" key="1">
    <source>
        <dbReference type="EMBL" id="KAJ3720739.1"/>
    </source>
</evidence>
<name>A0AA38MXJ3_9AGAR</name>
<gene>
    <name evidence="1" type="ORF">DFJ43DRAFT_1158838</name>
</gene>
<dbReference type="EMBL" id="JANVFO010000061">
    <property type="protein sequence ID" value="KAJ3720739.1"/>
    <property type="molecule type" value="Genomic_DNA"/>
</dbReference>
<reference evidence="1" key="2">
    <citation type="journal article" date="2023" name="Proc. Natl. Acad. Sci. U.S.A.">
        <title>A global phylogenomic analysis of the shiitake genus Lentinula.</title>
        <authorList>
            <person name="Sierra-Patev S."/>
            <person name="Min B."/>
            <person name="Naranjo-Ortiz M."/>
            <person name="Looney B."/>
            <person name="Konkel Z."/>
            <person name="Slot J.C."/>
            <person name="Sakamoto Y."/>
            <person name="Steenwyk J.L."/>
            <person name="Rokas A."/>
            <person name="Carro J."/>
            <person name="Camarero S."/>
            <person name="Ferreira P."/>
            <person name="Molpeceres G."/>
            <person name="Ruiz-Duenas F.J."/>
            <person name="Serrano A."/>
            <person name="Henrissat B."/>
            <person name="Drula E."/>
            <person name="Hughes K.W."/>
            <person name="Mata J.L."/>
            <person name="Ishikawa N.K."/>
            <person name="Vargas-Isla R."/>
            <person name="Ushijima S."/>
            <person name="Smith C.A."/>
            <person name="Donoghue J."/>
            <person name="Ahrendt S."/>
            <person name="Andreopoulos W."/>
            <person name="He G."/>
            <person name="LaButti K."/>
            <person name="Lipzen A."/>
            <person name="Ng V."/>
            <person name="Riley R."/>
            <person name="Sandor L."/>
            <person name="Barry K."/>
            <person name="Martinez A.T."/>
            <person name="Xiao Y."/>
            <person name="Gibbons J.G."/>
            <person name="Terashima K."/>
            <person name="Grigoriev I.V."/>
            <person name="Hibbett D."/>
        </authorList>
    </citation>
    <scope>NUCLEOTIDE SEQUENCE</scope>
    <source>
        <strain evidence="1">ET3784</strain>
    </source>
</reference>
<dbReference type="AlphaFoldDB" id="A0AA38MXJ3"/>
<sequence>MLAFRIHPILASIIAIVACWTTFGYSIPVARIASTAGTGIESITTRSSISISFEYTGTGRIQSSLVQSASKQSVQDLLDAKKSALGISSGQIEANPRNSLRSSNTIPTDVPFRFTFRGRGYTAVAKGNGDGEIKDSNGRKI</sequence>
<proteinExistence type="predicted"/>
<dbReference type="Proteomes" id="UP001176059">
    <property type="component" value="Unassembled WGS sequence"/>
</dbReference>
<comment type="caution">
    <text evidence="1">The sequence shown here is derived from an EMBL/GenBank/DDBJ whole genome shotgun (WGS) entry which is preliminary data.</text>
</comment>
<accession>A0AA38MXJ3</accession>
<keyword evidence="2" id="KW-1185">Reference proteome</keyword>
<organism evidence="1 2">
    <name type="scientific">Lentinula guzmanii</name>
    <dbReference type="NCBI Taxonomy" id="2804957"/>
    <lineage>
        <taxon>Eukaryota</taxon>
        <taxon>Fungi</taxon>
        <taxon>Dikarya</taxon>
        <taxon>Basidiomycota</taxon>
        <taxon>Agaricomycotina</taxon>
        <taxon>Agaricomycetes</taxon>
        <taxon>Agaricomycetidae</taxon>
        <taxon>Agaricales</taxon>
        <taxon>Marasmiineae</taxon>
        <taxon>Omphalotaceae</taxon>
        <taxon>Lentinula</taxon>
    </lineage>
</organism>
<reference evidence="1" key="1">
    <citation type="submission" date="2022-08" db="EMBL/GenBank/DDBJ databases">
        <authorList>
            <consortium name="DOE Joint Genome Institute"/>
            <person name="Min B."/>
            <person name="Sierra-Patev S."/>
            <person name="Naranjo-Ortiz M."/>
            <person name="Looney B."/>
            <person name="Konkel Z."/>
            <person name="Slot J.C."/>
            <person name="Sakamoto Y."/>
            <person name="Steenwyk J.L."/>
            <person name="Rokas A."/>
            <person name="Carro J."/>
            <person name="Camarero S."/>
            <person name="Ferreira P."/>
            <person name="Molpeceres G."/>
            <person name="Ruiz-duenas F.J."/>
            <person name="Serrano A."/>
            <person name="Henrissat B."/>
            <person name="Drula E."/>
            <person name="Hughes K.W."/>
            <person name="Mata J.L."/>
            <person name="Ishikawa N.K."/>
            <person name="Vargas-Isla R."/>
            <person name="Ushijima S."/>
            <person name="Smith C.A."/>
            <person name="Ahrendt S."/>
            <person name="Andreopoulos W."/>
            <person name="He G."/>
            <person name="LaButti K."/>
            <person name="Lipzen A."/>
            <person name="Ng V."/>
            <person name="Riley R."/>
            <person name="Sandor L."/>
            <person name="Barry K."/>
            <person name="Martinez A.T."/>
            <person name="Xiao Y."/>
            <person name="Gibbons J.G."/>
            <person name="Terashima K."/>
            <person name="Hibbett D.S."/>
            <person name="Grigoriev I.V."/>
        </authorList>
    </citation>
    <scope>NUCLEOTIDE SEQUENCE</scope>
    <source>
        <strain evidence="1">ET3784</strain>
    </source>
</reference>
<evidence type="ECO:0000313" key="2">
    <source>
        <dbReference type="Proteomes" id="UP001176059"/>
    </source>
</evidence>
<dbReference type="PROSITE" id="PS51257">
    <property type="entry name" value="PROKAR_LIPOPROTEIN"/>
    <property type="match status" value="1"/>
</dbReference>